<organism evidence="2">
    <name type="scientific">marine sediment metagenome</name>
    <dbReference type="NCBI Taxonomy" id="412755"/>
    <lineage>
        <taxon>unclassified sequences</taxon>
        <taxon>metagenomes</taxon>
        <taxon>ecological metagenomes</taxon>
    </lineage>
</organism>
<protein>
    <recommendedName>
        <fullName evidence="1">Glycosyl hydrolase family 13 catalytic domain-containing protein</fullName>
    </recommendedName>
</protein>
<dbReference type="PANTHER" id="PTHR10357">
    <property type="entry name" value="ALPHA-AMYLASE FAMILY MEMBER"/>
    <property type="match status" value="1"/>
</dbReference>
<gene>
    <name evidence="2" type="ORF">S12H4_04171</name>
</gene>
<sequence>MFNIMRFWLDKGVDGFRLDILHAIYEDEQLTNDKFSWTIIPSDKKVDTLFHKHKYDLNLPETFDFALELREVMDEYDPERFLVGEVFGSIEEIKKYYGPDNNGLHMCFLFEFASTPFDSKKYISLISRIEKALPFPFTPTFVYGNHDIDRYISLLKNNFHKAKILATMQLTLRGVPFIYYGEEIGMPNVRFKLKTSEDPIGRKFSWFPMPQLSRLIGFSLTRDRCRTPMQWNDDKNAGFSSNIEIEPWLKVSDTFEKINVKKEQKNPASLLNCYKKLLRVRKENIALQEGELQLIEHEKLESKYISYTRSYKTQKIFIYLNFTKKELLIKTPIEKPELLFSTLSNRNALNTEAYDGNIKLAPLEGIILKKNKI</sequence>
<evidence type="ECO:0000313" key="2">
    <source>
        <dbReference type="EMBL" id="GAI72587.1"/>
    </source>
</evidence>
<dbReference type="InterPro" id="IPR013780">
    <property type="entry name" value="Glyco_hydro_b"/>
</dbReference>
<comment type="caution">
    <text evidence="2">The sequence shown here is derived from an EMBL/GenBank/DDBJ whole genome shotgun (WGS) entry which is preliminary data.</text>
</comment>
<feature type="domain" description="Glycosyl hydrolase family 13 catalytic" evidence="1">
    <location>
        <begin position="1"/>
        <end position="290"/>
    </location>
</feature>
<dbReference type="Gene3D" id="2.60.40.1180">
    <property type="entry name" value="Golgi alpha-mannosidase II"/>
    <property type="match status" value="1"/>
</dbReference>
<dbReference type="EMBL" id="BARW01001251">
    <property type="protein sequence ID" value="GAI72587.1"/>
    <property type="molecule type" value="Genomic_DNA"/>
</dbReference>
<dbReference type="InterPro" id="IPR017853">
    <property type="entry name" value="GH"/>
</dbReference>
<dbReference type="Gene3D" id="3.20.20.80">
    <property type="entry name" value="Glycosidases"/>
    <property type="match status" value="1"/>
</dbReference>
<dbReference type="PANTHER" id="PTHR10357:SF179">
    <property type="entry name" value="NEUTRAL AND BASIC AMINO ACID TRANSPORT PROTEIN RBAT"/>
    <property type="match status" value="1"/>
</dbReference>
<dbReference type="SUPFAM" id="SSF51445">
    <property type="entry name" value="(Trans)glycosidases"/>
    <property type="match status" value="1"/>
</dbReference>
<dbReference type="AlphaFoldDB" id="X1QVK0"/>
<accession>X1QVK0</accession>
<dbReference type="Pfam" id="PF00128">
    <property type="entry name" value="Alpha-amylase"/>
    <property type="match status" value="1"/>
</dbReference>
<proteinExistence type="predicted"/>
<name>X1QVK0_9ZZZZ</name>
<dbReference type="InterPro" id="IPR006047">
    <property type="entry name" value="GH13_cat_dom"/>
</dbReference>
<dbReference type="GO" id="GO:0009313">
    <property type="term" value="P:oligosaccharide catabolic process"/>
    <property type="evidence" value="ECO:0007669"/>
    <property type="project" value="TreeGrafter"/>
</dbReference>
<dbReference type="GO" id="GO:0004556">
    <property type="term" value="F:alpha-amylase activity"/>
    <property type="evidence" value="ECO:0007669"/>
    <property type="project" value="TreeGrafter"/>
</dbReference>
<reference evidence="2" key="1">
    <citation type="journal article" date="2014" name="Front. Microbiol.">
        <title>High frequency of phylogenetically diverse reductive dehalogenase-homologous genes in deep subseafloor sedimentary metagenomes.</title>
        <authorList>
            <person name="Kawai M."/>
            <person name="Futagami T."/>
            <person name="Toyoda A."/>
            <person name="Takaki Y."/>
            <person name="Nishi S."/>
            <person name="Hori S."/>
            <person name="Arai W."/>
            <person name="Tsubouchi T."/>
            <person name="Morono Y."/>
            <person name="Uchiyama I."/>
            <person name="Ito T."/>
            <person name="Fujiyama A."/>
            <person name="Inagaki F."/>
            <person name="Takami H."/>
        </authorList>
    </citation>
    <scope>NUCLEOTIDE SEQUENCE</scope>
    <source>
        <strain evidence="2">Expedition CK06-06</strain>
    </source>
</reference>
<evidence type="ECO:0000259" key="1">
    <source>
        <dbReference type="Pfam" id="PF00128"/>
    </source>
</evidence>
<dbReference type="SUPFAM" id="SSF51011">
    <property type="entry name" value="Glycosyl hydrolase domain"/>
    <property type="match status" value="1"/>
</dbReference>